<evidence type="ECO:0000313" key="3">
    <source>
        <dbReference type="Proteomes" id="UP000037904"/>
    </source>
</evidence>
<sequence length="151" mass="16526">MSRANNNDENTYDQPQPTSSPERDVPSWLEGISTDERAIPQGSLLPPPDAFPGRATLTPRTAAALANHVLFITKSLGDDNNDDDNRTVAKSVKSDSSQSVDQIAYITSISGHTVDSTTCTVELNTVWSDGSWSWNPEIDVQKSVPDVVYRY</sequence>
<comment type="caution">
    <text evidence="2">The sequence shown here is derived from an EMBL/GenBank/DDBJ whole genome shotgun (WGS) entry which is preliminary data.</text>
</comment>
<organism evidence="2 3">
    <name type="scientific">Fusarium langsethiae</name>
    <dbReference type="NCBI Taxonomy" id="179993"/>
    <lineage>
        <taxon>Eukaryota</taxon>
        <taxon>Fungi</taxon>
        <taxon>Dikarya</taxon>
        <taxon>Ascomycota</taxon>
        <taxon>Pezizomycotina</taxon>
        <taxon>Sordariomycetes</taxon>
        <taxon>Hypocreomycetidae</taxon>
        <taxon>Hypocreales</taxon>
        <taxon>Nectriaceae</taxon>
        <taxon>Fusarium</taxon>
    </lineage>
</organism>
<gene>
    <name evidence="2" type="ORF">FLAG1_07316</name>
</gene>
<feature type="compositionally biased region" description="Polar residues" evidence="1">
    <location>
        <begin position="1"/>
        <end position="20"/>
    </location>
</feature>
<dbReference type="Proteomes" id="UP000037904">
    <property type="component" value="Unassembled WGS sequence"/>
</dbReference>
<dbReference type="OrthoDB" id="5100338at2759"/>
<dbReference type="AlphaFoldDB" id="A0A0M9EUA9"/>
<evidence type="ECO:0000313" key="2">
    <source>
        <dbReference type="EMBL" id="KPA39822.1"/>
    </source>
</evidence>
<feature type="region of interest" description="Disordered" evidence="1">
    <location>
        <begin position="1"/>
        <end position="55"/>
    </location>
</feature>
<accession>A0A0M9EUA9</accession>
<keyword evidence="3" id="KW-1185">Reference proteome</keyword>
<proteinExistence type="predicted"/>
<name>A0A0M9EUA9_FUSLA</name>
<feature type="region of interest" description="Disordered" evidence="1">
    <location>
        <begin position="75"/>
        <end position="94"/>
    </location>
</feature>
<dbReference type="EMBL" id="JXCE01000168">
    <property type="protein sequence ID" value="KPA39822.1"/>
    <property type="molecule type" value="Genomic_DNA"/>
</dbReference>
<evidence type="ECO:0000256" key="1">
    <source>
        <dbReference type="SAM" id="MobiDB-lite"/>
    </source>
</evidence>
<protein>
    <submittedName>
        <fullName evidence="2">Uncharacterized protein</fullName>
    </submittedName>
</protein>
<reference evidence="2 3" key="1">
    <citation type="submission" date="2015-04" db="EMBL/GenBank/DDBJ databases">
        <title>The draft genome sequence of Fusarium langsethiae, a T-2/HT-2 mycotoxin producer.</title>
        <authorList>
            <person name="Lysoe E."/>
            <person name="Divon H.H."/>
            <person name="Terzi V."/>
            <person name="Orru L."/>
            <person name="Lamontanara A."/>
            <person name="Kolseth A.-K."/>
            <person name="Frandsen R.J."/>
            <person name="Nielsen K."/>
            <person name="Thrane U."/>
        </authorList>
    </citation>
    <scope>NUCLEOTIDE SEQUENCE [LARGE SCALE GENOMIC DNA]</scope>
    <source>
        <strain evidence="2 3">Fl201059</strain>
    </source>
</reference>